<gene>
    <name evidence="2" type="ORF">KGM_212351</name>
</gene>
<feature type="compositionally biased region" description="Basic and acidic residues" evidence="1">
    <location>
        <begin position="100"/>
        <end position="112"/>
    </location>
</feature>
<sequence>MDQTPVCCDAGKLIKTDDRRYDETYCGLQRPKVNAAECFVIIIKRDPDVKWLIMLTDKYINKTIDKHQVFTSAKVTIQEELAQGGGRREADASLSTARITRPDGARVQRDCESGDDSSANMKRGVCGSRGEARCHGARSGHVHAANGGAATPSPSHPAPPSSRAVHAAARASPSCRVECRQQSALGRQRSDFDGLGIRRSQEKERL</sequence>
<accession>A0A212FLS9</accession>
<evidence type="ECO:0000313" key="3">
    <source>
        <dbReference type="Proteomes" id="UP000007151"/>
    </source>
</evidence>
<dbReference type="Proteomes" id="UP000007151">
    <property type="component" value="Unassembled WGS sequence"/>
</dbReference>
<dbReference type="KEGG" id="dpl:KGM_212351"/>
<feature type="region of interest" description="Disordered" evidence="1">
    <location>
        <begin position="83"/>
        <end position="206"/>
    </location>
</feature>
<keyword evidence="3" id="KW-1185">Reference proteome</keyword>
<proteinExistence type="predicted"/>
<feature type="compositionally biased region" description="Low complexity" evidence="1">
    <location>
        <begin position="161"/>
        <end position="174"/>
    </location>
</feature>
<organism evidence="2 3">
    <name type="scientific">Danaus plexippus plexippus</name>
    <dbReference type="NCBI Taxonomy" id="278856"/>
    <lineage>
        <taxon>Eukaryota</taxon>
        <taxon>Metazoa</taxon>
        <taxon>Ecdysozoa</taxon>
        <taxon>Arthropoda</taxon>
        <taxon>Hexapoda</taxon>
        <taxon>Insecta</taxon>
        <taxon>Pterygota</taxon>
        <taxon>Neoptera</taxon>
        <taxon>Endopterygota</taxon>
        <taxon>Lepidoptera</taxon>
        <taxon>Glossata</taxon>
        <taxon>Ditrysia</taxon>
        <taxon>Papilionoidea</taxon>
        <taxon>Nymphalidae</taxon>
        <taxon>Danainae</taxon>
        <taxon>Danaini</taxon>
        <taxon>Danaina</taxon>
        <taxon>Danaus</taxon>
        <taxon>Danaus</taxon>
    </lineage>
</organism>
<dbReference type="InParanoid" id="A0A212FLS9"/>
<protein>
    <submittedName>
        <fullName evidence="2">Uncharacterized protein</fullName>
    </submittedName>
</protein>
<name>A0A212FLS9_DANPL</name>
<dbReference type="EMBL" id="AGBW02007696">
    <property type="protein sequence ID" value="OWR54691.1"/>
    <property type="molecule type" value="Genomic_DNA"/>
</dbReference>
<dbReference type="AlphaFoldDB" id="A0A212FLS9"/>
<reference evidence="2 3" key="1">
    <citation type="journal article" date="2011" name="Cell">
        <title>The monarch butterfly genome yields insights into long-distance migration.</title>
        <authorList>
            <person name="Zhan S."/>
            <person name="Merlin C."/>
            <person name="Boore J.L."/>
            <person name="Reppert S.M."/>
        </authorList>
    </citation>
    <scope>NUCLEOTIDE SEQUENCE [LARGE SCALE GENOMIC DNA]</scope>
    <source>
        <strain evidence="2">F-2</strain>
    </source>
</reference>
<comment type="caution">
    <text evidence="2">The sequence shown here is derived from an EMBL/GenBank/DDBJ whole genome shotgun (WGS) entry which is preliminary data.</text>
</comment>
<evidence type="ECO:0000256" key="1">
    <source>
        <dbReference type="SAM" id="MobiDB-lite"/>
    </source>
</evidence>
<evidence type="ECO:0000313" key="2">
    <source>
        <dbReference type="EMBL" id="OWR54691.1"/>
    </source>
</evidence>